<dbReference type="PANTHER" id="PTHR31095">
    <property type="entry name" value="RIKEN CDNA 9930021J03 GENE"/>
    <property type="match status" value="1"/>
</dbReference>
<dbReference type="EMBL" id="CADCXV010000868">
    <property type="protein sequence ID" value="CAB0037796.1"/>
    <property type="molecule type" value="Genomic_DNA"/>
</dbReference>
<feature type="compositionally biased region" description="Low complexity" evidence="1">
    <location>
        <begin position="350"/>
        <end position="366"/>
    </location>
</feature>
<feature type="compositionally biased region" description="Basic and acidic residues" evidence="1">
    <location>
        <begin position="267"/>
        <end position="304"/>
    </location>
</feature>
<sequence>MPKKGRKRKISAEGRDYDEWEKTKILPDSLRDEMESMWELPQIYHFLQLTKDVLHISHLSMFEVERMLLMPKASQQLANIMTCLLSSPSTKSKQQEVPPMPYKFWTNILMQKLKGWFKIYEAKQREPVKVFDALGIESEFWSVFPEALELEGRDFESFNFRQRVWLLKALCDTAQHSRKLIQEEIAKQPTESQFETVLGVDRTPDEQSSENWSGSQGWCLISPERPSQSQTTVQTMKEVKSLDATLDDSKVDDNKKENENNQQVEETGEKSTNEVDIKQEDGEEPSSKKSKTSEEQEDKAETKRPVRSLRARGVSSYIEHLFDEDSSDEEYRSKLSEANPIADVRVAYIPSTSAATSESSKKSPTSDFEEEEQSEDSDQDWCLPGTRKKKRKRMSFGRRFKTMQAIRTESEQIRRNDQMVEAAGAQNLRIEKVHTLGPDGKVYELSVEDVVAPSTPTVNNTSPNQTIYVNPPVGSVVAKQTVAAYPQQQQTRNLQQQQQWPRKVMGRYPHTTMQQVQPPPMPRMIRMVPPQPGNVMGPRGPNNAAQRPTMGPRGPGGVTQRPRMSAQPRIISSTTLSPNRPLPNQQNVTQQLNSRQKQSYLHEAASKRMPNNALRPGQRMVPSQTKAGPANQVPRRTPTKAGPAGRGAARVATNNSATTLIVLSDSDEEIQVVKTPSNNTQTPKAKTSSSVKKSFVDDTPVSVKKVLPPELLQRMEDGGISIVPIKPAPKPANPSSTQIVVVVNETGSHYALVLPNGSKLILTPEQVAQIRESNGGKLVV</sequence>
<evidence type="ECO:0000256" key="1">
    <source>
        <dbReference type="SAM" id="MobiDB-lite"/>
    </source>
</evidence>
<feature type="region of interest" description="Disordered" evidence="1">
    <location>
        <begin position="532"/>
        <end position="650"/>
    </location>
</feature>
<organism evidence="3 4">
    <name type="scientific">Trichogramma brassicae</name>
    <dbReference type="NCBI Taxonomy" id="86971"/>
    <lineage>
        <taxon>Eukaryota</taxon>
        <taxon>Metazoa</taxon>
        <taxon>Ecdysozoa</taxon>
        <taxon>Arthropoda</taxon>
        <taxon>Hexapoda</taxon>
        <taxon>Insecta</taxon>
        <taxon>Pterygota</taxon>
        <taxon>Neoptera</taxon>
        <taxon>Endopterygota</taxon>
        <taxon>Hymenoptera</taxon>
        <taxon>Apocrita</taxon>
        <taxon>Proctotrupomorpha</taxon>
        <taxon>Chalcidoidea</taxon>
        <taxon>Trichogrammatidae</taxon>
        <taxon>Trichogramma</taxon>
    </lineage>
</organism>
<evidence type="ECO:0000259" key="2">
    <source>
        <dbReference type="Pfam" id="PF23450"/>
    </source>
</evidence>
<evidence type="ECO:0000313" key="4">
    <source>
        <dbReference type="Proteomes" id="UP000479190"/>
    </source>
</evidence>
<dbReference type="Proteomes" id="UP000479190">
    <property type="component" value="Unassembled WGS sequence"/>
</dbReference>
<feature type="region of interest" description="Disordered" evidence="1">
    <location>
        <begin position="201"/>
        <end position="396"/>
    </location>
</feature>
<gene>
    <name evidence="3" type="ORF">TBRA_LOCUS9607</name>
</gene>
<feature type="domain" description="Uncharacterized bromodomain-containing protein 10 helical" evidence="2">
    <location>
        <begin position="39"/>
        <end position="180"/>
    </location>
</feature>
<name>A0A6H5IPX1_9HYME</name>
<dbReference type="PANTHER" id="PTHR31095:SF3">
    <property type="entry name" value="RIKEN CDNA 9930021J03 GENE"/>
    <property type="match status" value="1"/>
</dbReference>
<dbReference type="InterPro" id="IPR056522">
    <property type="entry name" value="KIAA2026_hel"/>
</dbReference>
<proteinExistence type="predicted"/>
<feature type="compositionally biased region" description="Low complexity" evidence="1">
    <location>
        <begin position="641"/>
        <end position="650"/>
    </location>
</feature>
<feature type="compositionally biased region" description="Basic residues" evidence="1">
    <location>
        <begin position="386"/>
        <end position="396"/>
    </location>
</feature>
<dbReference type="OrthoDB" id="21449at2759"/>
<keyword evidence="4" id="KW-1185">Reference proteome</keyword>
<reference evidence="3 4" key="1">
    <citation type="submission" date="2020-02" db="EMBL/GenBank/DDBJ databases">
        <authorList>
            <person name="Ferguson B K."/>
        </authorList>
    </citation>
    <scope>NUCLEOTIDE SEQUENCE [LARGE SCALE GENOMIC DNA]</scope>
</reference>
<feature type="compositionally biased region" description="Polar residues" evidence="1">
    <location>
        <begin position="225"/>
        <end position="235"/>
    </location>
</feature>
<dbReference type="Pfam" id="PF23450">
    <property type="entry name" value="KIAA2026_hel"/>
    <property type="match status" value="1"/>
</dbReference>
<feature type="compositionally biased region" description="Polar residues" evidence="1">
    <location>
        <begin position="570"/>
        <end position="599"/>
    </location>
</feature>
<feature type="compositionally biased region" description="Acidic residues" evidence="1">
    <location>
        <begin position="367"/>
        <end position="379"/>
    </location>
</feature>
<evidence type="ECO:0000313" key="3">
    <source>
        <dbReference type="EMBL" id="CAB0037796.1"/>
    </source>
</evidence>
<dbReference type="InterPro" id="IPR040214">
    <property type="entry name" value="BRD10"/>
</dbReference>
<protein>
    <recommendedName>
        <fullName evidence="2">Uncharacterized bromodomain-containing protein 10 helical domain-containing protein</fullName>
    </recommendedName>
</protein>
<feature type="compositionally biased region" description="Basic and acidic residues" evidence="1">
    <location>
        <begin position="237"/>
        <end position="259"/>
    </location>
</feature>
<accession>A0A6H5IPX1</accession>
<dbReference type="AlphaFoldDB" id="A0A6H5IPX1"/>